<organism evidence="1 2">
    <name type="scientific">Trachipleistophora hominis</name>
    <name type="common">Microsporidian parasite</name>
    <dbReference type="NCBI Taxonomy" id="72359"/>
    <lineage>
        <taxon>Eukaryota</taxon>
        <taxon>Fungi</taxon>
        <taxon>Fungi incertae sedis</taxon>
        <taxon>Microsporidia</taxon>
        <taxon>Pleistophoridae</taxon>
        <taxon>Trachipleistophora</taxon>
    </lineage>
</organism>
<dbReference type="EMBL" id="JH993813">
    <property type="protein sequence ID" value="ELQ76801.1"/>
    <property type="molecule type" value="Genomic_DNA"/>
</dbReference>
<evidence type="ECO:0000313" key="2">
    <source>
        <dbReference type="Proteomes" id="UP000011185"/>
    </source>
</evidence>
<name>L7K092_TRAHO</name>
<evidence type="ECO:0000313" key="1">
    <source>
        <dbReference type="EMBL" id="ELQ76801.1"/>
    </source>
</evidence>
<protein>
    <submittedName>
        <fullName evidence="1">Uncharacterized protein</fullName>
    </submittedName>
</protein>
<dbReference type="VEuPathDB" id="MicrosporidiaDB:THOM_0190"/>
<proteinExistence type="predicted"/>
<sequence>MAFSSSEHDVNAQGYDARITSVLVITGQSESADRHDRPRFDTRAGLRLLALPTDVRDERLRASRALLS</sequence>
<dbReference type="AlphaFoldDB" id="L7K092"/>
<dbReference type="HOGENOM" id="CLU_2795739_0_0_1"/>
<reference evidence="1 2" key="1">
    <citation type="journal article" date="2012" name="PLoS Pathog.">
        <title>The genome of the obligate intracellular parasite Trachipleistophora hominis: new insights into microsporidian genome dynamics and reductive evolution.</title>
        <authorList>
            <person name="Heinz E."/>
            <person name="Williams T.A."/>
            <person name="Nakjang S."/>
            <person name="Noel C.J."/>
            <person name="Swan D.C."/>
            <person name="Goldberg A.V."/>
            <person name="Harris S.R."/>
            <person name="Weinmaier T."/>
            <person name="Markert S."/>
            <person name="Becher D."/>
            <person name="Bernhardt J."/>
            <person name="Dagan T."/>
            <person name="Hacker C."/>
            <person name="Lucocq J.M."/>
            <person name="Schweder T."/>
            <person name="Rattei T."/>
            <person name="Hall N."/>
            <person name="Hirt R.P."/>
            <person name="Embley T.M."/>
        </authorList>
    </citation>
    <scope>NUCLEOTIDE SEQUENCE [LARGE SCALE GENOMIC DNA]</scope>
</reference>
<accession>L7K092</accession>
<dbReference type="Proteomes" id="UP000011185">
    <property type="component" value="Unassembled WGS sequence"/>
</dbReference>
<gene>
    <name evidence="1" type="ORF">THOM_0190</name>
</gene>
<keyword evidence="2" id="KW-1185">Reference proteome</keyword>
<dbReference type="InParanoid" id="L7K092"/>